<proteinExistence type="predicted"/>
<dbReference type="AlphaFoldDB" id="A0A0G0UGU7"/>
<evidence type="ECO:0000313" key="2">
    <source>
        <dbReference type="EMBL" id="KKR86696.1"/>
    </source>
</evidence>
<dbReference type="Gene3D" id="3.90.550.10">
    <property type="entry name" value="Spore Coat Polysaccharide Biosynthesis Protein SpsA, Chain A"/>
    <property type="match status" value="1"/>
</dbReference>
<gene>
    <name evidence="2" type="ORF">UU34_C0011G0002</name>
</gene>
<organism evidence="2 3">
    <name type="scientific">Candidatus Curtissbacteria bacterium GW2011_GWA1_41_11</name>
    <dbReference type="NCBI Taxonomy" id="1618409"/>
    <lineage>
        <taxon>Bacteria</taxon>
        <taxon>Candidatus Curtissiibacteriota</taxon>
    </lineage>
</organism>
<protein>
    <submittedName>
        <fullName evidence="2">Lipopolysaccharide biosynthesis glycosyltransferase</fullName>
    </submittedName>
</protein>
<name>A0A0G0UGU7_9BACT</name>
<evidence type="ECO:0000313" key="3">
    <source>
        <dbReference type="Proteomes" id="UP000034854"/>
    </source>
</evidence>
<feature type="domain" description="Glycosyltransferase 2-like" evidence="1">
    <location>
        <begin position="4"/>
        <end position="88"/>
    </location>
</feature>
<dbReference type="GO" id="GO:0016740">
    <property type="term" value="F:transferase activity"/>
    <property type="evidence" value="ECO:0007669"/>
    <property type="project" value="UniProtKB-KW"/>
</dbReference>
<dbReference type="Proteomes" id="UP000034854">
    <property type="component" value="Unassembled WGS sequence"/>
</dbReference>
<dbReference type="SUPFAM" id="SSF53448">
    <property type="entry name" value="Nucleotide-diphospho-sugar transferases"/>
    <property type="match status" value="1"/>
</dbReference>
<keyword evidence="2" id="KW-0808">Transferase</keyword>
<dbReference type="CDD" id="cd02511">
    <property type="entry name" value="Beta4Glucosyltransferase"/>
    <property type="match status" value="1"/>
</dbReference>
<sequence length="273" mass="31479">MKLSVVLAVFNEEDVLATCLESIKGLADEIIIVDGGSTDKTVEIAKKYGAKVFVTDNPPIFHINKQRAVDRAKGDWILQLDADEVVPEALSIEIRTVIPAIEPGSRQEKDWIPGQARNDNGFNGYYVSRKNYFLWYWMRKGGQYPDYVVRLFKRGKGSFPQKSVHEQIVVDGPIGYLKTPLEHRPYTSFAEYWQKAHTYAMLRAREMAGVKLEVTPETFVQYYFLRPTKTFLNLYVRHKGFVDGIFGFLFALFSAYQEPLAFRKYIQYGKNFN</sequence>
<dbReference type="PANTHER" id="PTHR43630">
    <property type="entry name" value="POLY-BETA-1,6-N-ACETYL-D-GLUCOSAMINE SYNTHASE"/>
    <property type="match status" value="1"/>
</dbReference>
<dbReference type="InterPro" id="IPR001173">
    <property type="entry name" value="Glyco_trans_2-like"/>
</dbReference>
<reference evidence="2 3" key="1">
    <citation type="journal article" date="2015" name="Nature">
        <title>rRNA introns, odd ribosomes, and small enigmatic genomes across a large radiation of phyla.</title>
        <authorList>
            <person name="Brown C.T."/>
            <person name="Hug L.A."/>
            <person name="Thomas B.C."/>
            <person name="Sharon I."/>
            <person name="Castelle C.J."/>
            <person name="Singh A."/>
            <person name="Wilkins M.J."/>
            <person name="Williams K.H."/>
            <person name="Banfield J.F."/>
        </authorList>
    </citation>
    <scope>NUCLEOTIDE SEQUENCE [LARGE SCALE GENOMIC DNA]</scope>
</reference>
<dbReference type="Pfam" id="PF00535">
    <property type="entry name" value="Glycos_transf_2"/>
    <property type="match status" value="1"/>
</dbReference>
<dbReference type="EMBL" id="LCAG01000011">
    <property type="protein sequence ID" value="KKR86696.1"/>
    <property type="molecule type" value="Genomic_DNA"/>
</dbReference>
<comment type="caution">
    <text evidence="2">The sequence shown here is derived from an EMBL/GenBank/DDBJ whole genome shotgun (WGS) entry which is preliminary data.</text>
</comment>
<dbReference type="InterPro" id="IPR029044">
    <property type="entry name" value="Nucleotide-diphossugar_trans"/>
</dbReference>
<evidence type="ECO:0000259" key="1">
    <source>
        <dbReference type="Pfam" id="PF00535"/>
    </source>
</evidence>
<dbReference type="PANTHER" id="PTHR43630:SF2">
    <property type="entry name" value="GLYCOSYLTRANSFERASE"/>
    <property type="match status" value="1"/>
</dbReference>
<accession>A0A0G0UGU7</accession>